<comment type="caution">
    <text evidence="4">The sequence shown here is derived from an EMBL/GenBank/DDBJ whole genome shotgun (WGS) entry which is preliminary data.</text>
</comment>
<feature type="compositionally biased region" description="Basic residues" evidence="2">
    <location>
        <begin position="941"/>
        <end position="953"/>
    </location>
</feature>
<accession>A0A2S9JH36</accession>
<dbReference type="PROSITE" id="PS51695">
    <property type="entry name" value="SEDOLISIN"/>
    <property type="match status" value="1"/>
</dbReference>
<feature type="binding site" evidence="1">
    <location>
        <position position="857"/>
    </location>
    <ligand>
        <name>Ca(2+)</name>
        <dbReference type="ChEBI" id="CHEBI:29108"/>
    </ligand>
</feature>
<dbReference type="InterPro" id="IPR000209">
    <property type="entry name" value="Peptidase_S8/S53_dom"/>
</dbReference>
<dbReference type="GO" id="GO:0008240">
    <property type="term" value="F:tripeptidyl-peptidase activity"/>
    <property type="evidence" value="ECO:0007669"/>
    <property type="project" value="TreeGrafter"/>
</dbReference>
<sequence length="953" mass="100085">MTEVSSVKESSSDQPCLDTTPYGAGPDDSIASAAENAAITRHVITIGGKPIAYMARAGHLVTVNPSSAQPAAAFFYVSFTADGADPSTRPVTFFYNGGPGSSSVFLLLGSFAPRRIKTNMPDFTPPAPYTIEDNPDSLLDRSDLVFINPVGTGYSSAIAPNRNRDFWGVDQDARSIAQFIKRYLTAFDRWNSPKFLFGESYGTPRTCVLAWMLHEDGVDINGLTLQSSILDYTQTGNPVGLLPTLAADAWYHNKVNAGVRPPLPAFMDTVKAFAQGPYAKALTDFPKFDAATLQTLSDYLGISPIVLTSWSLNVEANNGANLLFLTTLLQDQGLALGAYDGRVTAIDTGIAGQIDPNSGGNDPTMTAVSGVYTAMWNTYLNDELKFTALSPFSDLNDQAFQNWDFGHIDPTGAQKGGKDANGNPVLYTAGDLAAVMALNPSLKVFSANGYYDSVTPFFQTALTLADMPLTNPSARANLTIRNYPSGHMIYLDGESRTALKADLSVFYDSTRARFIAQALRSEQSAICRPYFKLRKPGAAQKAGRGQAVPPSWGVPDLCKAYDWPQNLLGGGVIAIVELGGGWVASDMDAYFAALGQPVPQIVDVPVAGAGNNPNRNTGRSGDADVEVALDIQIAAASYYAATGRPASIRVYWASPQPSGIAAAVRAAAADGCDACSLSWGADEALWVKAGQGTGQDLVSQMQSAAEAATTAGMVVFAAAGDNNSSDGGSTPANVDMPASCPNVIGCGGTSKSAGGEVVWNEDPGNPDGNGTGGGFSTLFAPQPWEAGAPHGPGRIVPDVAAHADPRNGYEVYVHGQTMVVGGTSAVAPLYAGLFAAFGRKLGFVTPKLWLNHMCFNDITAGDNGYYRARIGPDPCTGIGSPIGSKLAALFAAPAAGMLHLELAALPRIVPDGWSGSVYLTFAEGKLTGKPRMEPAPDKRGPRARIAGKRAPAK</sequence>
<dbReference type="GO" id="GO:0046872">
    <property type="term" value="F:metal ion binding"/>
    <property type="evidence" value="ECO:0007669"/>
    <property type="project" value="UniProtKB-UniRule"/>
</dbReference>
<protein>
    <recommendedName>
        <fullName evidence="3">Peptidase S53 domain-containing protein</fullName>
    </recommendedName>
</protein>
<reference evidence="4 5" key="1">
    <citation type="submission" date="2018-02" db="EMBL/GenBank/DDBJ databases">
        <title>The draft genome of Phyllobacterium myrsinacearum DSM5892.</title>
        <authorList>
            <person name="Li L."/>
            <person name="Liu L."/>
            <person name="Zhang X."/>
            <person name="Wang T."/>
        </authorList>
    </citation>
    <scope>NUCLEOTIDE SEQUENCE [LARGE SCALE GENOMIC DNA]</scope>
    <source>
        <strain evidence="4 5">DSM 5892</strain>
    </source>
</reference>
<dbReference type="GO" id="GO:0004185">
    <property type="term" value="F:serine-type carboxypeptidase activity"/>
    <property type="evidence" value="ECO:0007669"/>
    <property type="project" value="InterPro"/>
</dbReference>
<keyword evidence="1" id="KW-0106">Calcium</keyword>
<feature type="compositionally biased region" description="Basic and acidic residues" evidence="2">
    <location>
        <begin position="930"/>
        <end position="940"/>
    </location>
</feature>
<feature type="region of interest" description="Disordered" evidence="2">
    <location>
        <begin position="927"/>
        <end position="953"/>
    </location>
</feature>
<dbReference type="GO" id="GO:0006508">
    <property type="term" value="P:proteolysis"/>
    <property type="evidence" value="ECO:0007669"/>
    <property type="project" value="InterPro"/>
</dbReference>
<keyword evidence="1" id="KW-0479">Metal-binding</keyword>
<feature type="binding site" evidence="1">
    <location>
        <position position="871"/>
    </location>
    <ligand>
        <name>Ca(2+)</name>
        <dbReference type="ChEBI" id="CHEBI:29108"/>
    </ligand>
</feature>
<evidence type="ECO:0000313" key="4">
    <source>
        <dbReference type="EMBL" id="PRD52289.1"/>
    </source>
</evidence>
<dbReference type="Gene3D" id="3.40.50.1820">
    <property type="entry name" value="alpha/beta hydrolase"/>
    <property type="match status" value="1"/>
</dbReference>
<dbReference type="SUPFAM" id="SSF53474">
    <property type="entry name" value="alpha/beta-Hydrolases"/>
    <property type="match status" value="1"/>
</dbReference>
<dbReference type="InterPro" id="IPR036852">
    <property type="entry name" value="Peptidase_S8/S53_dom_sf"/>
</dbReference>
<comment type="caution">
    <text evidence="1">Lacks conserved residue(s) required for the propagation of feature annotation.</text>
</comment>
<dbReference type="Gene3D" id="3.40.50.200">
    <property type="entry name" value="Peptidase S8/S53 domain"/>
    <property type="match status" value="1"/>
</dbReference>
<proteinExistence type="predicted"/>
<dbReference type="OrthoDB" id="9770107at2"/>
<dbReference type="Pfam" id="PF00450">
    <property type="entry name" value="Peptidase_S10"/>
    <property type="match status" value="1"/>
</dbReference>
<dbReference type="InterPro" id="IPR001563">
    <property type="entry name" value="Peptidase_S10"/>
</dbReference>
<evidence type="ECO:0000256" key="1">
    <source>
        <dbReference type="PROSITE-ProRule" id="PRU01032"/>
    </source>
</evidence>
<dbReference type="Proteomes" id="UP000238563">
    <property type="component" value="Unassembled WGS sequence"/>
</dbReference>
<evidence type="ECO:0000259" key="3">
    <source>
        <dbReference type="PROSITE" id="PS51695"/>
    </source>
</evidence>
<feature type="compositionally biased region" description="Polar residues" evidence="2">
    <location>
        <begin position="1"/>
        <end position="14"/>
    </location>
</feature>
<gene>
    <name evidence="4" type="ORF">C5750_15450</name>
</gene>
<dbReference type="InterPro" id="IPR030400">
    <property type="entry name" value="Sedolisin_dom"/>
</dbReference>
<feature type="domain" description="Peptidase S53" evidence="3">
    <location>
        <begin position="542"/>
        <end position="893"/>
    </location>
</feature>
<dbReference type="EMBL" id="PVBT01000004">
    <property type="protein sequence ID" value="PRD52289.1"/>
    <property type="molecule type" value="Genomic_DNA"/>
</dbReference>
<comment type="cofactor">
    <cofactor evidence="1">
        <name>Ca(2+)</name>
        <dbReference type="ChEBI" id="CHEBI:29108"/>
    </cofactor>
    <text evidence="1">Binds 1 Ca(2+) ion per subunit.</text>
</comment>
<feature type="binding site" evidence="1">
    <location>
        <position position="873"/>
    </location>
    <ligand>
        <name>Ca(2+)</name>
        <dbReference type="ChEBI" id="CHEBI:29108"/>
    </ligand>
</feature>
<name>A0A2S9JH36_9HYPH</name>
<dbReference type="CDD" id="cd04056">
    <property type="entry name" value="Peptidases_S53"/>
    <property type="match status" value="1"/>
</dbReference>
<evidence type="ECO:0000313" key="5">
    <source>
        <dbReference type="Proteomes" id="UP000238563"/>
    </source>
</evidence>
<dbReference type="PANTHER" id="PTHR14218">
    <property type="entry name" value="PROTEASE S8 TRIPEPTIDYL PEPTIDASE I CLN2"/>
    <property type="match status" value="1"/>
</dbReference>
<dbReference type="PANTHER" id="PTHR14218:SF15">
    <property type="entry name" value="TRIPEPTIDYL-PEPTIDASE 1"/>
    <property type="match status" value="1"/>
</dbReference>
<feature type="region of interest" description="Disordered" evidence="2">
    <location>
        <begin position="1"/>
        <end position="28"/>
    </location>
</feature>
<feature type="binding site" evidence="1">
    <location>
        <position position="858"/>
    </location>
    <ligand>
        <name>Ca(2+)</name>
        <dbReference type="ChEBI" id="CHEBI:29108"/>
    </ligand>
</feature>
<dbReference type="InterPro" id="IPR029058">
    <property type="entry name" value="AB_hydrolase_fold"/>
</dbReference>
<dbReference type="AlphaFoldDB" id="A0A2S9JH36"/>
<evidence type="ECO:0000256" key="2">
    <source>
        <dbReference type="SAM" id="MobiDB-lite"/>
    </source>
</evidence>
<organism evidence="4 5">
    <name type="scientific">Phyllobacterium myrsinacearum</name>
    <dbReference type="NCBI Taxonomy" id="28101"/>
    <lineage>
        <taxon>Bacteria</taxon>
        <taxon>Pseudomonadati</taxon>
        <taxon>Pseudomonadota</taxon>
        <taxon>Alphaproteobacteria</taxon>
        <taxon>Hyphomicrobiales</taxon>
        <taxon>Phyllobacteriaceae</taxon>
        <taxon>Phyllobacterium</taxon>
    </lineage>
</organism>
<dbReference type="GO" id="GO:0004252">
    <property type="term" value="F:serine-type endopeptidase activity"/>
    <property type="evidence" value="ECO:0007669"/>
    <property type="project" value="InterPro"/>
</dbReference>
<dbReference type="Pfam" id="PF00082">
    <property type="entry name" value="Peptidase_S8"/>
    <property type="match status" value="1"/>
</dbReference>
<dbReference type="InterPro" id="IPR050819">
    <property type="entry name" value="Tripeptidyl-peptidase_I"/>
</dbReference>
<keyword evidence="5" id="KW-1185">Reference proteome</keyword>
<dbReference type="SUPFAM" id="SSF52743">
    <property type="entry name" value="Subtilisin-like"/>
    <property type="match status" value="1"/>
</dbReference>
<dbReference type="RefSeq" id="WP_105734799.1">
    <property type="nucleotide sequence ID" value="NZ_PVBT01000004.1"/>
</dbReference>